<evidence type="ECO:0000259" key="6">
    <source>
        <dbReference type="PROSITE" id="PS50048"/>
    </source>
</evidence>
<feature type="region of interest" description="Disordered" evidence="5">
    <location>
        <begin position="159"/>
        <end position="191"/>
    </location>
</feature>
<evidence type="ECO:0000256" key="2">
    <source>
        <dbReference type="ARBA" id="ARBA00023125"/>
    </source>
</evidence>
<dbReference type="SMART" id="SM00066">
    <property type="entry name" value="GAL4"/>
    <property type="match status" value="1"/>
</dbReference>
<dbReference type="InterPro" id="IPR036864">
    <property type="entry name" value="Zn2-C6_fun-type_DNA-bd_sf"/>
</dbReference>
<reference evidence="7 8" key="1">
    <citation type="journal article" date="2016" name="Sci. Rep.">
        <title>Penicillium arizonense, a new, genome sequenced fungal species, reveals a high chemical diversity in secreted metabolites.</title>
        <authorList>
            <person name="Grijseels S."/>
            <person name="Nielsen J.C."/>
            <person name="Randelovic M."/>
            <person name="Nielsen J."/>
            <person name="Nielsen K.F."/>
            <person name="Workman M."/>
            <person name="Frisvad J.C."/>
        </authorList>
    </citation>
    <scope>NUCLEOTIDE SEQUENCE [LARGE SCALE GENOMIC DNA]</scope>
    <source>
        <strain evidence="7 8">CBS 141311</strain>
    </source>
</reference>
<dbReference type="GO" id="GO:0005634">
    <property type="term" value="C:nucleus"/>
    <property type="evidence" value="ECO:0007669"/>
    <property type="project" value="TreeGrafter"/>
</dbReference>
<keyword evidence="3" id="KW-0804">Transcription</keyword>
<dbReference type="RefSeq" id="XP_022482926.1">
    <property type="nucleotide sequence ID" value="XM_022637218.1"/>
</dbReference>
<evidence type="ECO:0000256" key="1">
    <source>
        <dbReference type="ARBA" id="ARBA00023015"/>
    </source>
</evidence>
<gene>
    <name evidence="7" type="ORF">PENARI_c043G10213</name>
</gene>
<keyword evidence="8" id="KW-1185">Reference proteome</keyword>
<dbReference type="CDD" id="cd12148">
    <property type="entry name" value="fungal_TF_MHR"/>
    <property type="match status" value="1"/>
</dbReference>
<dbReference type="CDD" id="cd00067">
    <property type="entry name" value="GAL4"/>
    <property type="match status" value="1"/>
</dbReference>
<evidence type="ECO:0000313" key="8">
    <source>
        <dbReference type="Proteomes" id="UP000177622"/>
    </source>
</evidence>
<evidence type="ECO:0000256" key="5">
    <source>
        <dbReference type="SAM" id="MobiDB-lite"/>
    </source>
</evidence>
<dbReference type="GO" id="GO:0008270">
    <property type="term" value="F:zinc ion binding"/>
    <property type="evidence" value="ECO:0007669"/>
    <property type="project" value="InterPro"/>
</dbReference>
<dbReference type="AlphaFoldDB" id="A0A1F5L340"/>
<proteinExistence type="predicted"/>
<dbReference type="InterPro" id="IPR051127">
    <property type="entry name" value="Fungal_SecMet_Regulators"/>
</dbReference>
<dbReference type="STRING" id="1835702.A0A1F5L340"/>
<dbReference type="GO" id="GO:0000981">
    <property type="term" value="F:DNA-binding transcription factor activity, RNA polymerase II-specific"/>
    <property type="evidence" value="ECO:0007669"/>
    <property type="project" value="InterPro"/>
</dbReference>
<dbReference type="GeneID" id="34581952"/>
<evidence type="ECO:0000313" key="7">
    <source>
        <dbReference type="EMBL" id="OGE47467.1"/>
    </source>
</evidence>
<feature type="compositionally biased region" description="Low complexity" evidence="5">
    <location>
        <begin position="178"/>
        <end position="191"/>
    </location>
</feature>
<dbReference type="Gene3D" id="4.10.240.10">
    <property type="entry name" value="Zn(2)-C6 fungal-type DNA-binding domain"/>
    <property type="match status" value="1"/>
</dbReference>
<accession>A0A1F5L340</accession>
<dbReference type="Proteomes" id="UP000177622">
    <property type="component" value="Unassembled WGS sequence"/>
</dbReference>
<protein>
    <recommendedName>
        <fullName evidence="6">Zn(2)-C6 fungal-type domain-containing protein</fullName>
    </recommendedName>
</protein>
<dbReference type="EMBL" id="LXJU01000043">
    <property type="protein sequence ID" value="OGE47467.1"/>
    <property type="molecule type" value="Genomic_DNA"/>
</dbReference>
<dbReference type="PANTHER" id="PTHR47424:SF15">
    <property type="entry name" value="ZN(II)2CYS6 TRANSCRIPTION FACTOR (EUROFUNG)"/>
    <property type="match status" value="1"/>
</dbReference>
<dbReference type="GO" id="GO:0000978">
    <property type="term" value="F:RNA polymerase II cis-regulatory region sequence-specific DNA binding"/>
    <property type="evidence" value="ECO:0007669"/>
    <property type="project" value="TreeGrafter"/>
</dbReference>
<dbReference type="Pfam" id="PF00172">
    <property type="entry name" value="Zn_clus"/>
    <property type="match status" value="1"/>
</dbReference>
<keyword evidence="1" id="KW-0805">Transcription regulation</keyword>
<keyword evidence="4" id="KW-0539">Nucleus</keyword>
<keyword evidence="2" id="KW-0238">DNA-binding</keyword>
<feature type="domain" description="Zn(2)-C6 fungal-type" evidence="6">
    <location>
        <begin position="20"/>
        <end position="49"/>
    </location>
</feature>
<dbReference type="SUPFAM" id="SSF57701">
    <property type="entry name" value="Zn2/Cys6 DNA-binding domain"/>
    <property type="match status" value="1"/>
</dbReference>
<dbReference type="OrthoDB" id="2571985at2759"/>
<evidence type="ECO:0000256" key="3">
    <source>
        <dbReference type="ARBA" id="ARBA00023163"/>
    </source>
</evidence>
<dbReference type="GO" id="GO:0000435">
    <property type="term" value="P:positive regulation of transcription from RNA polymerase II promoter by galactose"/>
    <property type="evidence" value="ECO:0007669"/>
    <property type="project" value="TreeGrafter"/>
</dbReference>
<comment type="caution">
    <text evidence="7">The sequence shown here is derived from an EMBL/GenBank/DDBJ whole genome shotgun (WGS) entry which is preliminary data.</text>
</comment>
<dbReference type="PROSITE" id="PS50048">
    <property type="entry name" value="ZN2_CY6_FUNGAL_2"/>
    <property type="match status" value="1"/>
</dbReference>
<name>A0A1F5L340_PENAI</name>
<sequence length="559" mass="62451">MDNSVESDGPALKRLRAARACEMCRLKKNKCDELRPCTHCRNRKTDCVYRGGANSVRTNRTTPEYVHQLEEQIKALSSALIASNTSRGADLSNEQQNITGEAGVTDCTQSRPRSGDSPFTRCRAAYEVGVVNRHTHSSEFYGSSSSIALLAHIRRASAVEGREQPDDEEGLVSSLHNPAFSSSSPEALPSSAVEQYPTERLASVSHCRVFVDSFFATIHYVYPILAKPAFLEKCEGVPKRTESPLELAFSMGRPDTLGADVYHNRRYPITTGDPFNDGRASELLEPPQCAIIKHMVDISRLIRTICVNIYMLNLTLEKTTAVAAQIEQNIERWVETLPPELRPLIEVGQRRPLKAAMVPQYVKRQRLATTTRYHNLRILLFGRLLMKSSMAERASNAQLQEQIGKCLDSARLTIEIVYEIFQHQDFFRTWFYNTTYTIFAASIILVYIFQAPPESEYDALFGQVETAIEILETMEESVVAAKAAKLIQTALISARERTTTFDPGNAQTTLADWNFLPMNGLWGPFNMACDDPSAGVRLQFSDFGADCSLSDDIIEAIPP</sequence>
<organism evidence="7 8">
    <name type="scientific">Penicillium arizonense</name>
    <dbReference type="NCBI Taxonomy" id="1835702"/>
    <lineage>
        <taxon>Eukaryota</taxon>
        <taxon>Fungi</taxon>
        <taxon>Dikarya</taxon>
        <taxon>Ascomycota</taxon>
        <taxon>Pezizomycotina</taxon>
        <taxon>Eurotiomycetes</taxon>
        <taxon>Eurotiomycetidae</taxon>
        <taxon>Eurotiales</taxon>
        <taxon>Aspergillaceae</taxon>
        <taxon>Penicillium</taxon>
    </lineage>
</organism>
<dbReference type="InterPro" id="IPR001138">
    <property type="entry name" value="Zn2Cys6_DnaBD"/>
</dbReference>
<dbReference type="PANTHER" id="PTHR47424">
    <property type="entry name" value="REGULATORY PROTEIN GAL4"/>
    <property type="match status" value="1"/>
</dbReference>
<dbReference type="PROSITE" id="PS00463">
    <property type="entry name" value="ZN2_CY6_FUNGAL_1"/>
    <property type="match status" value="1"/>
</dbReference>
<evidence type="ECO:0000256" key="4">
    <source>
        <dbReference type="ARBA" id="ARBA00023242"/>
    </source>
</evidence>